<dbReference type="PANTHER" id="PTHR33933:SF1">
    <property type="entry name" value="PROTEIN ADENYLYLTRANSFERASE MNTA-RELATED"/>
    <property type="match status" value="1"/>
</dbReference>
<gene>
    <name evidence="2" type="ORF">ETP66_11455</name>
</gene>
<proteinExistence type="predicted"/>
<dbReference type="RefSeq" id="WP_130842725.1">
    <property type="nucleotide sequence ID" value="NZ_SIJL01000029.1"/>
</dbReference>
<dbReference type="InterPro" id="IPR002934">
    <property type="entry name" value="Polymerase_NTP_transf_dom"/>
</dbReference>
<feature type="domain" description="Polymerase nucleotidyl transferase" evidence="1">
    <location>
        <begin position="11"/>
        <end position="80"/>
    </location>
</feature>
<evidence type="ECO:0000313" key="3">
    <source>
        <dbReference type="Proteomes" id="UP000292858"/>
    </source>
</evidence>
<reference evidence="2 3" key="1">
    <citation type="submission" date="2019-02" db="EMBL/GenBank/DDBJ databases">
        <title>Thermus sp. a novel from hot spring.</title>
        <authorList>
            <person name="Zhao Z."/>
        </authorList>
    </citation>
    <scope>NUCLEOTIDE SEQUENCE [LARGE SCALE GENOMIC DNA]</scope>
    <source>
        <strain evidence="2 3">CFH 72773T</strain>
    </source>
</reference>
<organism evidence="2 3">
    <name type="scientific">Thermus thermamylovorans</name>
    <dbReference type="NCBI Taxonomy" id="2509362"/>
    <lineage>
        <taxon>Bacteria</taxon>
        <taxon>Thermotogati</taxon>
        <taxon>Deinococcota</taxon>
        <taxon>Deinococci</taxon>
        <taxon>Thermales</taxon>
        <taxon>Thermaceae</taxon>
        <taxon>Thermus</taxon>
    </lineage>
</organism>
<evidence type="ECO:0000259" key="1">
    <source>
        <dbReference type="Pfam" id="PF01909"/>
    </source>
</evidence>
<dbReference type="SUPFAM" id="SSF81301">
    <property type="entry name" value="Nucleotidyltransferase"/>
    <property type="match status" value="1"/>
</dbReference>
<dbReference type="PANTHER" id="PTHR33933">
    <property type="entry name" value="NUCLEOTIDYLTRANSFERASE"/>
    <property type="match status" value="1"/>
</dbReference>
<dbReference type="CDD" id="cd05403">
    <property type="entry name" value="NT_KNTase_like"/>
    <property type="match status" value="1"/>
</dbReference>
<comment type="caution">
    <text evidence="2">The sequence shown here is derived from an EMBL/GenBank/DDBJ whole genome shotgun (WGS) entry which is preliminary data.</text>
</comment>
<name>A0A4V2IU72_9DEIN</name>
<dbReference type="InterPro" id="IPR052548">
    <property type="entry name" value="Type_VII_TA_antitoxin"/>
</dbReference>
<evidence type="ECO:0000313" key="2">
    <source>
        <dbReference type="EMBL" id="TBH14885.1"/>
    </source>
</evidence>
<dbReference type="EMBL" id="SIJL01000029">
    <property type="protein sequence ID" value="TBH14885.1"/>
    <property type="molecule type" value="Genomic_DNA"/>
</dbReference>
<keyword evidence="2" id="KW-0808">Transferase</keyword>
<dbReference type="AlphaFoldDB" id="A0A4V2IU72"/>
<accession>A0A4V2IU72</accession>
<dbReference type="InterPro" id="IPR043519">
    <property type="entry name" value="NT_sf"/>
</dbReference>
<protein>
    <submittedName>
        <fullName evidence="2">Nucleotidyltransferase domain-containing protein</fullName>
    </submittedName>
</protein>
<dbReference type="Proteomes" id="UP000292858">
    <property type="component" value="Unassembled WGS sequence"/>
</dbReference>
<dbReference type="GO" id="GO:0016779">
    <property type="term" value="F:nucleotidyltransferase activity"/>
    <property type="evidence" value="ECO:0007669"/>
    <property type="project" value="InterPro"/>
</dbReference>
<keyword evidence="3" id="KW-1185">Reference proteome</keyword>
<dbReference type="OrthoDB" id="9814975at2"/>
<dbReference type="Gene3D" id="3.30.460.10">
    <property type="entry name" value="Beta Polymerase, domain 2"/>
    <property type="match status" value="1"/>
</dbReference>
<sequence length="105" mass="11856">MEYPELAPVLEAILKAVPARKIILFGSRARGEARPESDYDLLVVVPREVDKRSAARSLYLALAKVRKGFAVDLVVAHPEDLERYKDAWMTIYPQALREGRTLYAA</sequence>
<dbReference type="Pfam" id="PF01909">
    <property type="entry name" value="NTP_transf_2"/>
    <property type="match status" value="1"/>
</dbReference>